<reference evidence="3" key="1">
    <citation type="journal article" date="2020" name="Plant J.">
        <title>Transposons played a major role in the diversification between the closely related almond and peach genomes: results from the almond genome sequence.</title>
        <authorList>
            <person name="Alioto T."/>
            <person name="Alexiou K.G."/>
            <person name="Bardil A."/>
            <person name="Barteri F."/>
            <person name="Castanera R."/>
            <person name="Cruz F."/>
            <person name="Dhingra A."/>
            <person name="Duval H."/>
            <person name="Fernandez I Marti A."/>
            <person name="Frias L."/>
            <person name="Galan B."/>
            <person name="Garcia J.L."/>
            <person name="Howad W."/>
            <person name="Gomez-Garrido J."/>
            <person name="Gut M."/>
            <person name="Julca I."/>
            <person name="Morata J."/>
            <person name="Puigdomenech P."/>
            <person name="Ribeca P."/>
            <person name="Rubio Cabetas M.J."/>
            <person name="Vlasova A."/>
            <person name="Wirthensohn M."/>
            <person name="Garcia-Mas J."/>
            <person name="Gabaldon T."/>
            <person name="Casacuberta J.M."/>
            <person name="Arus P."/>
        </authorList>
    </citation>
    <scope>NUCLEOTIDE SEQUENCE [LARGE SCALE GENOMIC DNA]</scope>
    <source>
        <strain evidence="3">cv. Texas</strain>
    </source>
</reference>
<organism evidence="2 3">
    <name type="scientific">Prunus dulcis</name>
    <name type="common">Almond</name>
    <name type="synonym">Amygdalus dulcis</name>
    <dbReference type="NCBI Taxonomy" id="3755"/>
    <lineage>
        <taxon>Eukaryota</taxon>
        <taxon>Viridiplantae</taxon>
        <taxon>Streptophyta</taxon>
        <taxon>Embryophyta</taxon>
        <taxon>Tracheophyta</taxon>
        <taxon>Spermatophyta</taxon>
        <taxon>Magnoliopsida</taxon>
        <taxon>eudicotyledons</taxon>
        <taxon>Gunneridae</taxon>
        <taxon>Pentapetalae</taxon>
        <taxon>rosids</taxon>
        <taxon>fabids</taxon>
        <taxon>Rosales</taxon>
        <taxon>Rosaceae</taxon>
        <taxon>Amygdaloideae</taxon>
        <taxon>Amygdaleae</taxon>
        <taxon>Prunus</taxon>
    </lineage>
</organism>
<feature type="domain" description="Reverse transcriptase zinc-binding" evidence="1">
    <location>
        <begin position="1"/>
        <end position="61"/>
    </location>
</feature>
<dbReference type="Proteomes" id="UP000327085">
    <property type="component" value="Unassembled WGS sequence"/>
</dbReference>
<evidence type="ECO:0000313" key="2">
    <source>
        <dbReference type="EMBL" id="VVA36161.1"/>
    </source>
</evidence>
<evidence type="ECO:0000313" key="3">
    <source>
        <dbReference type="Proteomes" id="UP000327085"/>
    </source>
</evidence>
<accession>A0A5E4G8P4</accession>
<proteinExistence type="predicted"/>
<dbReference type="InterPro" id="IPR026960">
    <property type="entry name" value="RVT-Znf"/>
</dbReference>
<gene>
    <name evidence="2" type="ORF">ALMOND_2B030190</name>
</gene>
<sequence length="64" mass="7517">IIWESKTLPKVKQFLWRAVSNILPSFLNLHKRRLSSSHLCPICLESPESIEHMLVLCPWTAYVR</sequence>
<feature type="non-terminal residue" evidence="2">
    <location>
        <position position="64"/>
    </location>
</feature>
<protein>
    <submittedName>
        <fullName evidence="2">PREDICTED: reverse mRNAase</fullName>
    </submittedName>
</protein>
<evidence type="ECO:0000259" key="1">
    <source>
        <dbReference type="Pfam" id="PF13966"/>
    </source>
</evidence>
<feature type="non-terminal residue" evidence="2">
    <location>
        <position position="1"/>
    </location>
</feature>
<dbReference type="Pfam" id="PF13966">
    <property type="entry name" value="zf-RVT"/>
    <property type="match status" value="1"/>
</dbReference>
<name>A0A5E4G8P4_PRUDU</name>
<dbReference type="AlphaFoldDB" id="A0A5E4G8P4"/>
<dbReference type="EMBL" id="CABIKO010000433">
    <property type="protein sequence ID" value="VVA36161.1"/>
    <property type="molecule type" value="Genomic_DNA"/>
</dbReference>
<dbReference type="InParanoid" id="A0A5E4G8P4"/>